<evidence type="ECO:0000313" key="5">
    <source>
        <dbReference type="Proteomes" id="UP000267430"/>
    </source>
</evidence>
<evidence type="ECO:0000259" key="3">
    <source>
        <dbReference type="PROSITE" id="PS50206"/>
    </source>
</evidence>
<dbReference type="PROSITE" id="PS50206">
    <property type="entry name" value="RHODANESE_3"/>
    <property type="match status" value="2"/>
</dbReference>
<dbReference type="GO" id="GO:0004792">
    <property type="term" value="F:thiosulfate-cyanide sulfurtransferase activity"/>
    <property type="evidence" value="ECO:0007669"/>
    <property type="project" value="InterPro"/>
</dbReference>
<dbReference type="InterPro" id="IPR036873">
    <property type="entry name" value="Rhodanese-like_dom_sf"/>
</dbReference>
<comment type="caution">
    <text evidence="4">The sequence shown here is derived from an EMBL/GenBank/DDBJ whole genome shotgun (WGS) entry which is preliminary data.</text>
</comment>
<organism evidence="4 5">
    <name type="scientific">Peribacillus cavernae</name>
    <dbReference type="NCBI Taxonomy" id="1674310"/>
    <lineage>
        <taxon>Bacteria</taxon>
        <taxon>Bacillati</taxon>
        <taxon>Bacillota</taxon>
        <taxon>Bacilli</taxon>
        <taxon>Bacillales</taxon>
        <taxon>Bacillaceae</taxon>
        <taxon>Peribacillus</taxon>
    </lineage>
</organism>
<dbReference type="CDD" id="cd01449">
    <property type="entry name" value="TST_Repeat_2"/>
    <property type="match status" value="1"/>
</dbReference>
<gene>
    <name evidence="4" type="ORF">ELQ35_10820</name>
</gene>
<evidence type="ECO:0000256" key="2">
    <source>
        <dbReference type="ARBA" id="ARBA00022737"/>
    </source>
</evidence>
<dbReference type="InterPro" id="IPR001307">
    <property type="entry name" value="Thiosulphate_STrfase_CS"/>
</dbReference>
<dbReference type="EMBL" id="RYZZ01000013">
    <property type="protein sequence ID" value="RUQ28939.1"/>
    <property type="molecule type" value="Genomic_DNA"/>
</dbReference>
<dbReference type="SUPFAM" id="SSF52821">
    <property type="entry name" value="Rhodanese/Cell cycle control phosphatase"/>
    <property type="match status" value="2"/>
</dbReference>
<dbReference type="Gene3D" id="3.40.250.10">
    <property type="entry name" value="Rhodanese-like domain"/>
    <property type="match status" value="2"/>
</dbReference>
<dbReference type="PANTHER" id="PTHR11364">
    <property type="entry name" value="THIOSULFATE SULFERTANSFERASE"/>
    <property type="match status" value="1"/>
</dbReference>
<name>A0A433HL26_9BACI</name>
<dbReference type="CDD" id="cd01448">
    <property type="entry name" value="TST_Repeat_1"/>
    <property type="match status" value="1"/>
</dbReference>
<dbReference type="OrthoDB" id="9770030at2"/>
<feature type="domain" description="Rhodanese" evidence="3">
    <location>
        <begin position="166"/>
        <end position="275"/>
    </location>
</feature>
<evidence type="ECO:0000313" key="4">
    <source>
        <dbReference type="EMBL" id="RUQ28939.1"/>
    </source>
</evidence>
<reference evidence="4 5" key="1">
    <citation type="submission" date="2018-12" db="EMBL/GenBank/DDBJ databases">
        <title>Bacillus chawlae sp. nov., Bacillus glennii sp. nov., and Bacillus saganii sp. nov. Isolated from the Vehicle Assembly Building at Kennedy Space Center where the Viking Spacecraft were Assembled.</title>
        <authorList>
            <person name="Seuylemezian A."/>
            <person name="Vaishampayan P."/>
        </authorList>
    </citation>
    <scope>NUCLEOTIDE SEQUENCE [LARGE SCALE GENOMIC DNA]</scope>
    <source>
        <strain evidence="4 5">L5</strain>
    </source>
</reference>
<dbReference type="PROSITE" id="PS00380">
    <property type="entry name" value="RHODANESE_1"/>
    <property type="match status" value="1"/>
</dbReference>
<dbReference type="SMART" id="SM00450">
    <property type="entry name" value="RHOD"/>
    <property type="match status" value="2"/>
</dbReference>
<dbReference type="Pfam" id="PF00581">
    <property type="entry name" value="Rhodanese"/>
    <property type="match status" value="2"/>
</dbReference>
<sequence length="279" mass="31416">MGFFISKEEVLELVNNHQARIVDCRFQLGNTGYGEETYREVHIPGAVFFNTEKDLSGPTSEHGGRHPLPDLQMFRKKLEEAGISNDTTVVAYDAGKEPFASRLIWMLTYIGHKKAYLLNGGFQAWQEAGLPVDTDIPHYHEESYQLNINEAVLASYEEVKSFTKERPEDIVLVDSREEKRFLGIEESIDKKAGHIPGAVNKFWAEGLSNGMYGDSSRQSERFSEIDPSKQLIVYCGSGISAAPNFLALKEAGYENVKLYVGSFSDWISYQNNPIETKKS</sequence>
<proteinExistence type="predicted"/>
<keyword evidence="1 4" id="KW-0808">Transferase</keyword>
<dbReference type="InterPro" id="IPR045078">
    <property type="entry name" value="TST/MPST-like"/>
</dbReference>
<feature type="domain" description="Rhodanese" evidence="3">
    <location>
        <begin position="15"/>
        <end position="134"/>
    </location>
</feature>
<protein>
    <submittedName>
        <fullName evidence="4">Sulfurtransferase</fullName>
    </submittedName>
</protein>
<dbReference type="InterPro" id="IPR001763">
    <property type="entry name" value="Rhodanese-like_dom"/>
</dbReference>
<accession>A0A433HL26</accession>
<keyword evidence="5" id="KW-1185">Reference proteome</keyword>
<evidence type="ECO:0000256" key="1">
    <source>
        <dbReference type="ARBA" id="ARBA00022679"/>
    </source>
</evidence>
<dbReference type="Proteomes" id="UP000267430">
    <property type="component" value="Unassembled WGS sequence"/>
</dbReference>
<dbReference type="RefSeq" id="WP_126864857.1">
    <property type="nucleotide sequence ID" value="NZ_JAUSTX010000002.1"/>
</dbReference>
<keyword evidence="2" id="KW-0677">Repeat</keyword>
<dbReference type="AlphaFoldDB" id="A0A433HL26"/>
<dbReference type="PANTHER" id="PTHR11364:SF27">
    <property type="entry name" value="SULFURTRANSFERASE"/>
    <property type="match status" value="1"/>
</dbReference>